<keyword evidence="3" id="KW-0677">Repeat</keyword>
<keyword evidence="8" id="KW-0393">Immunoglobulin domain</keyword>
<keyword evidence="7" id="KW-0325">Glycoprotein</keyword>
<dbReference type="AlphaFoldDB" id="A0AAW1AYP3"/>
<evidence type="ECO:0000259" key="11">
    <source>
        <dbReference type="PROSITE" id="PS50835"/>
    </source>
</evidence>
<dbReference type="Gene3D" id="2.60.40.10">
    <property type="entry name" value="Immunoglobulins"/>
    <property type="match status" value="5"/>
</dbReference>
<comment type="caution">
    <text evidence="12">The sequence shown here is derived from an EMBL/GenBank/DDBJ whole genome shotgun (WGS) entry which is preliminary data.</text>
</comment>
<feature type="domain" description="Ig-like" evidence="11">
    <location>
        <begin position="384"/>
        <end position="447"/>
    </location>
</feature>
<feature type="domain" description="Ig-like" evidence="11">
    <location>
        <begin position="183"/>
        <end position="288"/>
    </location>
</feature>
<dbReference type="InterPro" id="IPR003599">
    <property type="entry name" value="Ig_sub"/>
</dbReference>
<dbReference type="Proteomes" id="UP001474421">
    <property type="component" value="Unassembled WGS sequence"/>
</dbReference>
<dbReference type="SMART" id="SM00408">
    <property type="entry name" value="IGc2"/>
    <property type="match status" value="3"/>
</dbReference>
<organism evidence="12 13">
    <name type="scientific">Crotalus adamanteus</name>
    <name type="common">Eastern diamondback rattlesnake</name>
    <dbReference type="NCBI Taxonomy" id="8729"/>
    <lineage>
        <taxon>Eukaryota</taxon>
        <taxon>Metazoa</taxon>
        <taxon>Chordata</taxon>
        <taxon>Craniata</taxon>
        <taxon>Vertebrata</taxon>
        <taxon>Euteleostomi</taxon>
        <taxon>Lepidosauria</taxon>
        <taxon>Squamata</taxon>
        <taxon>Bifurcata</taxon>
        <taxon>Unidentata</taxon>
        <taxon>Episquamata</taxon>
        <taxon>Toxicofera</taxon>
        <taxon>Serpentes</taxon>
        <taxon>Colubroidea</taxon>
        <taxon>Viperidae</taxon>
        <taxon>Crotalinae</taxon>
        <taxon>Crotalus</taxon>
    </lineage>
</organism>
<keyword evidence="13" id="KW-1185">Reference proteome</keyword>
<feature type="compositionally biased region" description="Basic and acidic residues" evidence="9">
    <location>
        <begin position="812"/>
        <end position="829"/>
    </location>
</feature>
<dbReference type="PANTHER" id="PTHR11973:SF18">
    <property type="entry name" value="CELL SURFACE GLYCOPROTEIN MUC18"/>
    <property type="match status" value="1"/>
</dbReference>
<evidence type="ECO:0000256" key="4">
    <source>
        <dbReference type="ARBA" id="ARBA00022989"/>
    </source>
</evidence>
<dbReference type="InterPro" id="IPR013783">
    <property type="entry name" value="Ig-like_fold"/>
</dbReference>
<accession>A0AAW1AYP3</accession>
<keyword evidence="5 10" id="KW-0472">Membrane</keyword>
<feature type="region of interest" description="Disordered" evidence="9">
    <location>
        <begin position="801"/>
        <end position="829"/>
    </location>
</feature>
<name>A0AAW1AYP3_CROAD</name>
<dbReference type="Pfam" id="PF08205">
    <property type="entry name" value="C2-set_2"/>
    <property type="match status" value="1"/>
</dbReference>
<comment type="subcellular location">
    <subcellularLocation>
        <location evidence="1">Membrane</location>
        <topology evidence="1">Single-pass type I membrane protein</topology>
    </subcellularLocation>
</comment>
<gene>
    <name evidence="12" type="ORF">NXF25_014345</name>
</gene>
<dbReference type="GO" id="GO:0005886">
    <property type="term" value="C:plasma membrane"/>
    <property type="evidence" value="ECO:0007669"/>
    <property type="project" value="TreeGrafter"/>
</dbReference>
<keyword evidence="2 10" id="KW-0812">Transmembrane</keyword>
<evidence type="ECO:0000256" key="10">
    <source>
        <dbReference type="SAM" id="Phobius"/>
    </source>
</evidence>
<evidence type="ECO:0000256" key="2">
    <source>
        <dbReference type="ARBA" id="ARBA00022692"/>
    </source>
</evidence>
<dbReference type="GO" id="GO:0005055">
    <property type="term" value="F:laminin receptor activity"/>
    <property type="evidence" value="ECO:0007669"/>
    <property type="project" value="TreeGrafter"/>
</dbReference>
<dbReference type="InterPro" id="IPR007110">
    <property type="entry name" value="Ig-like_dom"/>
</dbReference>
<feature type="domain" description="Ig-like" evidence="11">
    <location>
        <begin position="468"/>
        <end position="554"/>
    </location>
</feature>
<dbReference type="Pfam" id="PF07686">
    <property type="entry name" value="V-set"/>
    <property type="match status" value="1"/>
</dbReference>
<protein>
    <submittedName>
        <fullName evidence="12">Cell surface glycoprotein MUC18</fullName>
    </submittedName>
</protein>
<evidence type="ECO:0000256" key="8">
    <source>
        <dbReference type="ARBA" id="ARBA00023319"/>
    </source>
</evidence>
<evidence type="ECO:0000256" key="1">
    <source>
        <dbReference type="ARBA" id="ARBA00004479"/>
    </source>
</evidence>
<dbReference type="CDD" id="cd00099">
    <property type="entry name" value="IgV"/>
    <property type="match status" value="1"/>
</dbReference>
<dbReference type="CDD" id="cd00096">
    <property type="entry name" value="Ig"/>
    <property type="match status" value="2"/>
</dbReference>
<dbReference type="SMART" id="SM00409">
    <property type="entry name" value="IG"/>
    <property type="match status" value="4"/>
</dbReference>
<dbReference type="InterPro" id="IPR036179">
    <property type="entry name" value="Ig-like_dom_sf"/>
</dbReference>
<dbReference type="InterPro" id="IPR013106">
    <property type="entry name" value="Ig_V-set"/>
</dbReference>
<sequence>MRNAEGLKGSFRKKEVGLPKQKSIQQQSPFCLWVHPPLLGLAAPPFGEPSRLSSGHPLLSMETGDAEANVEVSMPDVVEAEIGETAVINCEFSLPENSSYAYINWFSGENMARKRIISLIQDKENWAEDQYKDRLNIAKNFSLAIKKVTPQDAKLYFCQVGLGSLGVSENRTKLQVSKAPEAPEFQLAKDGWRASEPTLQEIATCTARNGFPLPSIVWYKNREALHPKDEEIGIYPTVITESSGLITVRSMLSSRVTKEDREAEFHCQVNYTLMGTNKTAVSESFKINVFYATQNLSFILDQPNQELKEGDNVTLVCEGDGNPPPEYTLFKTEDTQYSSPDGKLSFPSVMRNDSGLYWCKALDLHTFDELIASVDLMVNYLDVPTIFPAGTQEPVEGEDLVLTCSTTGSGPLKFQWQKKGKLIADGAVLNLTSITYEKMGNYTCVVTMPDFSDWVRSRHIFVAVRAKPQKVLLKQNLSVREGEVVDLTCSFYSVPRMNISWSTSNGTVHTSRRKYHHNSTLSVLVTKEILKSGLNCSGENEWGSENQHFPLRLKTKDHPDKTETITQDSKGVIIVAVIVFLLVFAILGAVLYFLHKKGKLACGRSGKQEITRPEAHKDEIVVEVKSDKLPEEAGLLQGANGEKRSPGDQGANAGLTLEQETGAIPISFAPSQSPLQEAFKLNNFILSHLQAGRLDWHRQLPRRLRDPPAVAQPSPDHLKAEKIGGCKVGSFDSPPAQTPSPIQHARAVNIHHAVESSVRQGQEIVEGHTYLLRFTPLKHLDLHKTLMTESQQRQARLCREVPQGAGAQRQADAGKRLPRQVDAREEGSR</sequence>
<evidence type="ECO:0000256" key="7">
    <source>
        <dbReference type="ARBA" id="ARBA00023180"/>
    </source>
</evidence>
<reference evidence="12 13" key="1">
    <citation type="journal article" date="2024" name="Proc. Natl. Acad. Sci. U.S.A.">
        <title>The genetic regulatory architecture and epigenomic basis for age-related changes in rattlesnake venom.</title>
        <authorList>
            <person name="Hogan M.P."/>
            <person name="Holding M.L."/>
            <person name="Nystrom G.S."/>
            <person name="Colston T.J."/>
            <person name="Bartlett D.A."/>
            <person name="Mason A.J."/>
            <person name="Ellsworth S.A."/>
            <person name="Rautsaw R.M."/>
            <person name="Lawrence K.C."/>
            <person name="Strickland J.L."/>
            <person name="He B."/>
            <person name="Fraser P."/>
            <person name="Margres M.J."/>
            <person name="Gilbert D.M."/>
            <person name="Gibbs H.L."/>
            <person name="Parkinson C.L."/>
            <person name="Rokyta D.R."/>
        </authorList>
    </citation>
    <scope>NUCLEOTIDE SEQUENCE [LARGE SCALE GENOMIC DNA]</scope>
    <source>
        <strain evidence="12">DRR0105</strain>
    </source>
</reference>
<evidence type="ECO:0000256" key="9">
    <source>
        <dbReference type="SAM" id="MobiDB-lite"/>
    </source>
</evidence>
<dbReference type="PANTHER" id="PTHR11973">
    <property type="entry name" value="CELL SURFACE GLYCOPROTEIN MUC18-RELATED"/>
    <property type="match status" value="1"/>
</dbReference>
<dbReference type="Pfam" id="PF13895">
    <property type="entry name" value="Ig_2"/>
    <property type="match status" value="1"/>
</dbReference>
<keyword evidence="4 10" id="KW-1133">Transmembrane helix</keyword>
<dbReference type="InterPro" id="IPR003598">
    <property type="entry name" value="Ig_sub2"/>
</dbReference>
<feature type="domain" description="Ig-like" evidence="11">
    <location>
        <begin position="294"/>
        <end position="375"/>
    </location>
</feature>
<evidence type="ECO:0000256" key="6">
    <source>
        <dbReference type="ARBA" id="ARBA00023157"/>
    </source>
</evidence>
<evidence type="ECO:0000256" key="5">
    <source>
        <dbReference type="ARBA" id="ARBA00023136"/>
    </source>
</evidence>
<evidence type="ECO:0000313" key="13">
    <source>
        <dbReference type="Proteomes" id="UP001474421"/>
    </source>
</evidence>
<dbReference type="EMBL" id="JAOTOJ010000010">
    <property type="protein sequence ID" value="KAK9394999.1"/>
    <property type="molecule type" value="Genomic_DNA"/>
</dbReference>
<evidence type="ECO:0000256" key="3">
    <source>
        <dbReference type="ARBA" id="ARBA00022737"/>
    </source>
</evidence>
<evidence type="ECO:0000313" key="12">
    <source>
        <dbReference type="EMBL" id="KAK9394999.1"/>
    </source>
</evidence>
<dbReference type="Pfam" id="PF13927">
    <property type="entry name" value="Ig_3"/>
    <property type="match status" value="1"/>
</dbReference>
<feature type="transmembrane region" description="Helical" evidence="10">
    <location>
        <begin position="571"/>
        <end position="594"/>
    </location>
</feature>
<proteinExistence type="predicted"/>
<dbReference type="InterPro" id="IPR013162">
    <property type="entry name" value="CD80_C2-set"/>
</dbReference>
<dbReference type="SUPFAM" id="SSF48726">
    <property type="entry name" value="Immunoglobulin"/>
    <property type="match status" value="5"/>
</dbReference>
<feature type="domain" description="Ig-like" evidence="11">
    <location>
        <begin position="57"/>
        <end position="177"/>
    </location>
</feature>
<dbReference type="InterPro" id="IPR051116">
    <property type="entry name" value="Surface_Rcpt/Adhesion_Mol"/>
</dbReference>
<dbReference type="PROSITE" id="PS50835">
    <property type="entry name" value="IG_LIKE"/>
    <property type="match status" value="5"/>
</dbReference>
<keyword evidence="6" id="KW-1015">Disulfide bond</keyword>